<proteinExistence type="predicted"/>
<keyword evidence="2" id="KW-1185">Reference proteome</keyword>
<dbReference type="Proteomes" id="UP001592528">
    <property type="component" value="Unassembled WGS sequence"/>
</dbReference>
<accession>A0ABV6UIG5</accession>
<dbReference type="RefSeq" id="WP_030257155.1">
    <property type="nucleotide sequence ID" value="NZ_JBHEZZ010000003.1"/>
</dbReference>
<protein>
    <submittedName>
        <fullName evidence="1">Uncharacterized protein</fullName>
    </submittedName>
</protein>
<dbReference type="InterPro" id="IPR006311">
    <property type="entry name" value="TAT_signal"/>
</dbReference>
<comment type="caution">
    <text evidence="1">The sequence shown here is derived from an EMBL/GenBank/DDBJ whole genome shotgun (WGS) entry which is preliminary data.</text>
</comment>
<evidence type="ECO:0000313" key="2">
    <source>
        <dbReference type="Proteomes" id="UP001592528"/>
    </source>
</evidence>
<sequence>MFGNQAATKHSRRSLIAGSAALAGAAAITFGIGLQPATASTDTDSAGHAAVTRTAALAEPGLGSSNLIQSEDFFQQGLSAAGATVELAGTQGLSACSGEETMRVLTKGKAAGYADVAWTFDTAGSLLNESVADLSSDKSAASYEKQLNDLVRSCQHEPAGHWHYGPGHALTLAGGQAHWYPSVNGDGVVSGGVAVIRSGQRIGIVELVGAPSNDPGYMKGIAAIAINRLAF</sequence>
<gene>
    <name evidence="1" type="ORF">ACEZDJ_08100</name>
</gene>
<organism evidence="1 2">
    <name type="scientific">Streptacidiphilus cavernicola</name>
    <dbReference type="NCBI Taxonomy" id="3342716"/>
    <lineage>
        <taxon>Bacteria</taxon>
        <taxon>Bacillati</taxon>
        <taxon>Actinomycetota</taxon>
        <taxon>Actinomycetes</taxon>
        <taxon>Kitasatosporales</taxon>
        <taxon>Streptomycetaceae</taxon>
        <taxon>Streptacidiphilus</taxon>
    </lineage>
</organism>
<name>A0ABV6UIG5_9ACTN</name>
<reference evidence="1 2" key="1">
    <citation type="submission" date="2024-09" db="EMBL/GenBank/DDBJ databases">
        <authorList>
            <person name="Lee S.D."/>
        </authorList>
    </citation>
    <scope>NUCLEOTIDE SEQUENCE [LARGE SCALE GENOMIC DNA]</scope>
    <source>
        <strain evidence="1 2">N1-5</strain>
    </source>
</reference>
<dbReference type="EMBL" id="JBHEZZ010000003">
    <property type="protein sequence ID" value="MFC1401248.1"/>
    <property type="molecule type" value="Genomic_DNA"/>
</dbReference>
<dbReference type="PROSITE" id="PS51318">
    <property type="entry name" value="TAT"/>
    <property type="match status" value="1"/>
</dbReference>
<evidence type="ECO:0000313" key="1">
    <source>
        <dbReference type="EMBL" id="MFC1401248.1"/>
    </source>
</evidence>